<reference evidence="1 2" key="1">
    <citation type="submission" date="2015-03" db="EMBL/GenBank/DDBJ databases">
        <title>Genome sequence of Pseudoalteromonas aurantia.</title>
        <authorList>
            <person name="Xie B.-B."/>
            <person name="Rong J.-C."/>
            <person name="Qin Q.-L."/>
            <person name="Zhang Y.-Z."/>
        </authorList>
    </citation>
    <scope>NUCLEOTIDE SEQUENCE [LARGE SCALE GENOMIC DNA]</scope>
    <source>
        <strain evidence="1 2">208</strain>
    </source>
</reference>
<comment type="caution">
    <text evidence="1">The sequence shown here is derived from an EMBL/GenBank/DDBJ whole genome shotgun (WGS) entry which is preliminary data.</text>
</comment>
<protein>
    <recommendedName>
        <fullName evidence="3">Proteasome subunit alpha</fullName>
    </recommendedName>
</protein>
<keyword evidence="2" id="KW-1185">Reference proteome</keyword>
<gene>
    <name evidence="1" type="ORF">PAUR_a2662</name>
</gene>
<proteinExistence type="predicted"/>
<sequence length="150" mass="16837">MTTIAFHYPSQTICTDSYTTTHDCIVTARAQKFFDVAQGRVFATGNCAEIYHLKECWYTGEFKPITCEFLMVDQENKVFFGEVRRGFKYLEPLEQSWAIGSGAKWAIAAMDFGKNAIDALSYACTRDKSTGGQLQSFHVNDCIAIEQGLT</sequence>
<dbReference type="InterPro" id="IPR029055">
    <property type="entry name" value="Ntn_hydrolases_N"/>
</dbReference>
<dbReference type="SUPFAM" id="SSF56235">
    <property type="entry name" value="N-terminal nucleophile aminohydrolases (Ntn hydrolases)"/>
    <property type="match status" value="1"/>
</dbReference>
<dbReference type="Proteomes" id="UP000615755">
    <property type="component" value="Unassembled WGS sequence"/>
</dbReference>
<evidence type="ECO:0000313" key="2">
    <source>
        <dbReference type="Proteomes" id="UP000615755"/>
    </source>
</evidence>
<evidence type="ECO:0008006" key="3">
    <source>
        <dbReference type="Google" id="ProtNLM"/>
    </source>
</evidence>
<dbReference type="EMBL" id="AQGV01000012">
    <property type="protein sequence ID" value="MBE0368929.1"/>
    <property type="molecule type" value="Genomic_DNA"/>
</dbReference>
<dbReference type="RefSeq" id="WP_192508139.1">
    <property type="nucleotide sequence ID" value="NZ_AQGV01000012.1"/>
</dbReference>
<organism evidence="1 2">
    <name type="scientific">Pseudoalteromonas aurantia 208</name>
    <dbReference type="NCBI Taxonomy" id="1314867"/>
    <lineage>
        <taxon>Bacteria</taxon>
        <taxon>Pseudomonadati</taxon>
        <taxon>Pseudomonadota</taxon>
        <taxon>Gammaproteobacteria</taxon>
        <taxon>Alteromonadales</taxon>
        <taxon>Pseudoalteromonadaceae</taxon>
        <taxon>Pseudoalteromonas</taxon>
    </lineage>
</organism>
<accession>A0ABR9EEV4</accession>
<evidence type="ECO:0000313" key="1">
    <source>
        <dbReference type="EMBL" id="MBE0368929.1"/>
    </source>
</evidence>
<name>A0ABR9EEV4_9GAMM</name>